<evidence type="ECO:0000313" key="2">
    <source>
        <dbReference type="EMBL" id="VEN45109.1"/>
    </source>
</evidence>
<organism evidence="2 3">
    <name type="scientific">Callosobruchus maculatus</name>
    <name type="common">Southern cowpea weevil</name>
    <name type="synonym">Pulse bruchid</name>
    <dbReference type="NCBI Taxonomy" id="64391"/>
    <lineage>
        <taxon>Eukaryota</taxon>
        <taxon>Metazoa</taxon>
        <taxon>Ecdysozoa</taxon>
        <taxon>Arthropoda</taxon>
        <taxon>Hexapoda</taxon>
        <taxon>Insecta</taxon>
        <taxon>Pterygota</taxon>
        <taxon>Neoptera</taxon>
        <taxon>Endopterygota</taxon>
        <taxon>Coleoptera</taxon>
        <taxon>Polyphaga</taxon>
        <taxon>Cucujiformia</taxon>
        <taxon>Chrysomeloidea</taxon>
        <taxon>Chrysomelidae</taxon>
        <taxon>Bruchinae</taxon>
        <taxon>Bruchini</taxon>
        <taxon>Callosobruchus</taxon>
    </lineage>
</organism>
<accession>A0A653CBQ0</accession>
<sequence length="129" mass="15180">MSEIDYYFSGKNLRNNLRKEIFRVFIIYVLLKSITNSWRELVHFYIYGFRLKIFIRVHFYCRLENGKWLGRQFLSICEGVEILFRVCDTLPSYIGIKILTLVPAVPVGVSLVPLKHLPINQGNKTLNCH</sequence>
<dbReference type="EMBL" id="CAACVG010007375">
    <property type="protein sequence ID" value="VEN45109.1"/>
    <property type="molecule type" value="Genomic_DNA"/>
</dbReference>
<feature type="transmembrane region" description="Helical" evidence="1">
    <location>
        <begin position="21"/>
        <end position="38"/>
    </location>
</feature>
<keyword evidence="3" id="KW-1185">Reference proteome</keyword>
<dbReference type="Proteomes" id="UP000410492">
    <property type="component" value="Unassembled WGS sequence"/>
</dbReference>
<proteinExistence type="predicted"/>
<evidence type="ECO:0000256" key="1">
    <source>
        <dbReference type="SAM" id="Phobius"/>
    </source>
</evidence>
<gene>
    <name evidence="2" type="ORF">CALMAC_LOCUS7668</name>
</gene>
<reference evidence="2 3" key="1">
    <citation type="submission" date="2019-01" db="EMBL/GenBank/DDBJ databases">
        <authorList>
            <person name="Sayadi A."/>
        </authorList>
    </citation>
    <scope>NUCLEOTIDE SEQUENCE [LARGE SCALE GENOMIC DNA]</scope>
</reference>
<keyword evidence="1" id="KW-0812">Transmembrane</keyword>
<keyword evidence="1" id="KW-1133">Transmembrane helix</keyword>
<dbReference type="AlphaFoldDB" id="A0A653CBQ0"/>
<name>A0A653CBQ0_CALMS</name>
<evidence type="ECO:0000313" key="3">
    <source>
        <dbReference type="Proteomes" id="UP000410492"/>
    </source>
</evidence>
<protein>
    <submittedName>
        <fullName evidence="2">Uncharacterized protein</fullName>
    </submittedName>
</protein>
<keyword evidence="1" id="KW-0472">Membrane</keyword>